<keyword evidence="5 13" id="KW-0812">Transmembrane</keyword>
<keyword evidence="16" id="KW-1185">Reference proteome</keyword>
<proteinExistence type="predicted"/>
<dbReference type="EC" id="2.7.8.-" evidence="12"/>
<protein>
    <recommendedName>
        <fullName evidence="12">Cardiolipin synthase</fullName>
        <ecNumber evidence="12">2.7.8.-</ecNumber>
    </recommendedName>
</protein>
<accession>A0ABY4E4R0</accession>
<dbReference type="InterPro" id="IPR025202">
    <property type="entry name" value="PLD-like_dom"/>
</dbReference>
<dbReference type="EMBL" id="CP091511">
    <property type="protein sequence ID" value="UOO90313.1"/>
    <property type="molecule type" value="Genomic_DNA"/>
</dbReference>
<evidence type="ECO:0000259" key="14">
    <source>
        <dbReference type="PROSITE" id="PS50035"/>
    </source>
</evidence>
<dbReference type="PROSITE" id="PS50035">
    <property type="entry name" value="PLD"/>
    <property type="match status" value="2"/>
</dbReference>
<evidence type="ECO:0000313" key="16">
    <source>
        <dbReference type="Proteomes" id="UP000832011"/>
    </source>
</evidence>
<gene>
    <name evidence="15" type="primary">cls</name>
    <name evidence="15" type="ORF">LVJ82_04850</name>
</gene>
<feature type="domain" description="PLD phosphodiesterase" evidence="14">
    <location>
        <begin position="213"/>
        <end position="240"/>
    </location>
</feature>
<keyword evidence="11" id="KW-1208">Phospholipid metabolism</keyword>
<evidence type="ECO:0000256" key="2">
    <source>
        <dbReference type="ARBA" id="ARBA00022475"/>
    </source>
</evidence>
<reference evidence="15 16" key="1">
    <citation type="journal article" date="2022" name="Res Sq">
        <title>Evolution of multicellular longitudinally dividing oral cavity symbionts (Neisseriaceae).</title>
        <authorList>
            <person name="Nyongesa S."/>
            <person name="Weber P."/>
            <person name="Bernet E."/>
            <person name="Pullido F."/>
            <person name="Nieckarz M."/>
            <person name="Delaby M."/>
            <person name="Nieves C."/>
            <person name="Viehboeck T."/>
            <person name="Krause N."/>
            <person name="Rivera-Millot A."/>
            <person name="Nakamura A."/>
            <person name="Vischer N."/>
            <person name="VanNieuwenhze M."/>
            <person name="Brun Y."/>
            <person name="Cava F."/>
            <person name="Bulgheresi S."/>
            <person name="Veyrier F."/>
        </authorList>
    </citation>
    <scope>NUCLEOTIDE SEQUENCE [LARGE SCALE GENOMIC DNA]</scope>
    <source>
        <strain evidence="15 16">SN4</strain>
    </source>
</reference>
<keyword evidence="9 13" id="KW-0472">Membrane</keyword>
<evidence type="ECO:0000256" key="12">
    <source>
        <dbReference type="NCBIfam" id="TIGR04265"/>
    </source>
</evidence>
<keyword evidence="3" id="KW-0444">Lipid biosynthesis</keyword>
<dbReference type="PANTHER" id="PTHR21248:SF22">
    <property type="entry name" value="PHOSPHOLIPASE D"/>
    <property type="match status" value="1"/>
</dbReference>
<name>A0ABY4E4R0_9NEIS</name>
<evidence type="ECO:0000256" key="13">
    <source>
        <dbReference type="SAM" id="Phobius"/>
    </source>
</evidence>
<dbReference type="SUPFAM" id="SSF56024">
    <property type="entry name" value="Phospholipase D/nuclease"/>
    <property type="match status" value="2"/>
</dbReference>
<dbReference type="SMART" id="SM00155">
    <property type="entry name" value="PLDc"/>
    <property type="match status" value="2"/>
</dbReference>
<feature type="transmembrane region" description="Helical" evidence="13">
    <location>
        <begin position="6"/>
        <end position="24"/>
    </location>
</feature>
<sequence>MSAHTVWLSLLFLLHLLVIARVLLLETRNPYSRAAWVMLLLLLPGVGVVLYVFFGEPWVAKNTRSEARHDFQQLQQELDPTASALNTIPARYQNAFRTCSSINGFPVLAGNQASLTADSNASIDAMVSDFAAAKSSIHISFYIWLTDHNGSKIVNAVAEAARRGVTCRIVVDAIGSRTLIASPQWQTMQQAGVKLAVSMRHKFGGNPLHSSRIDLRNHRKIVIVDDSITYCGSQNCADPEFLVKAKFAPWVDIMLRFTGPVATQNQMLFADDWMVESGENLPLHPISPNTAGDDGSFPAVVFGTGPMSVQGGMSSAFSSVIACAQTELVISTPYFVPDHPLQAALIACSRRGVAVTLIVPARNDSWFVGTMSRAYYAPLIAAGVNIQEFHGGLLHAKTMVIDGEVALIGSANMDRRSLELNFENNILLYAPPTAALIRARQDSYLAKATAVSALDLQRRPKWRIILQNFLTIFEPIF</sequence>
<evidence type="ECO:0000256" key="4">
    <source>
        <dbReference type="ARBA" id="ARBA00022679"/>
    </source>
</evidence>
<feature type="transmembrane region" description="Helical" evidence="13">
    <location>
        <begin position="36"/>
        <end position="54"/>
    </location>
</feature>
<dbReference type="InterPro" id="IPR022924">
    <property type="entry name" value="Cardiolipin_synthase"/>
</dbReference>
<dbReference type="Proteomes" id="UP000832011">
    <property type="component" value="Chromosome"/>
</dbReference>
<keyword evidence="8" id="KW-0443">Lipid metabolism</keyword>
<feature type="domain" description="PLD phosphodiesterase" evidence="14">
    <location>
        <begin position="390"/>
        <end position="417"/>
    </location>
</feature>
<dbReference type="InterPro" id="IPR001736">
    <property type="entry name" value="PLipase_D/transphosphatidylase"/>
</dbReference>
<dbReference type="Pfam" id="PF13091">
    <property type="entry name" value="PLDc_2"/>
    <property type="match status" value="2"/>
</dbReference>
<keyword evidence="7 13" id="KW-1133">Transmembrane helix</keyword>
<comment type="subcellular location">
    <subcellularLocation>
        <location evidence="1">Cell membrane</location>
        <topology evidence="1">Multi-pass membrane protein</topology>
    </subcellularLocation>
</comment>
<evidence type="ECO:0000256" key="3">
    <source>
        <dbReference type="ARBA" id="ARBA00022516"/>
    </source>
</evidence>
<dbReference type="InterPro" id="IPR027379">
    <property type="entry name" value="CLS_N"/>
</dbReference>
<keyword evidence="2" id="KW-1003">Cell membrane</keyword>
<evidence type="ECO:0000256" key="11">
    <source>
        <dbReference type="ARBA" id="ARBA00023264"/>
    </source>
</evidence>
<evidence type="ECO:0000256" key="1">
    <source>
        <dbReference type="ARBA" id="ARBA00004651"/>
    </source>
</evidence>
<evidence type="ECO:0000256" key="9">
    <source>
        <dbReference type="ARBA" id="ARBA00023136"/>
    </source>
</evidence>
<evidence type="ECO:0000256" key="6">
    <source>
        <dbReference type="ARBA" id="ARBA00022737"/>
    </source>
</evidence>
<dbReference type="Gene3D" id="3.30.870.10">
    <property type="entry name" value="Endonuclease Chain A"/>
    <property type="match status" value="2"/>
</dbReference>
<evidence type="ECO:0000256" key="10">
    <source>
        <dbReference type="ARBA" id="ARBA00023209"/>
    </source>
</evidence>
<dbReference type="Pfam" id="PF13396">
    <property type="entry name" value="PLDc_N"/>
    <property type="match status" value="1"/>
</dbReference>
<organism evidence="15 16">
    <name type="scientific">Vitreoscilla massiliensis</name>
    <dbReference type="NCBI Taxonomy" id="1689272"/>
    <lineage>
        <taxon>Bacteria</taxon>
        <taxon>Pseudomonadati</taxon>
        <taxon>Pseudomonadota</taxon>
        <taxon>Betaproteobacteria</taxon>
        <taxon>Neisseriales</taxon>
        <taxon>Neisseriaceae</taxon>
        <taxon>Vitreoscilla</taxon>
    </lineage>
</organism>
<dbReference type="NCBIfam" id="TIGR04265">
    <property type="entry name" value="bac_cardiolipin"/>
    <property type="match status" value="1"/>
</dbReference>
<dbReference type="RefSeq" id="WP_058355801.1">
    <property type="nucleotide sequence ID" value="NZ_CABKVG010000008.1"/>
</dbReference>
<keyword evidence="10" id="KW-0594">Phospholipid biosynthesis</keyword>
<keyword evidence="4" id="KW-0808">Transferase</keyword>
<dbReference type="PANTHER" id="PTHR21248">
    <property type="entry name" value="CARDIOLIPIN SYNTHASE"/>
    <property type="match status" value="1"/>
</dbReference>
<evidence type="ECO:0000313" key="15">
    <source>
        <dbReference type="EMBL" id="UOO90313.1"/>
    </source>
</evidence>
<evidence type="ECO:0000256" key="5">
    <source>
        <dbReference type="ARBA" id="ARBA00022692"/>
    </source>
</evidence>
<evidence type="ECO:0000256" key="7">
    <source>
        <dbReference type="ARBA" id="ARBA00022989"/>
    </source>
</evidence>
<dbReference type="CDD" id="cd09152">
    <property type="entry name" value="PLDc_EcCLS_like_1"/>
    <property type="match status" value="1"/>
</dbReference>
<keyword evidence="6" id="KW-0677">Repeat</keyword>
<evidence type="ECO:0000256" key="8">
    <source>
        <dbReference type="ARBA" id="ARBA00023098"/>
    </source>
</evidence>